<accession>A0A2I0UF82</accession>
<name>A0A2I0UF82_LIMLA</name>
<sequence length="237" mass="27498">MSGIPQGSVLGSVLFNIFVSNADSGIECTLSKFADDTKLCSTVDTLEGRDAIQRDLDRLRAQKTNYILGCTKRSVTTRSREVILLVYSALLRTHLEYCVKLWSPQHRRDMDLLEQVQERATKMIRRLKHLSYEDRLREFSLFILEKRRLQGDLIIAFQYLEGAYRRDGEGLLMKECSDRMKGSDFKLKVGKFRLDIRKKLFAVRVVRHWNTLPRKVVDVPSLEVYKARLDGALRNLV</sequence>
<dbReference type="AlphaFoldDB" id="A0A2I0UF82"/>
<proteinExistence type="predicted"/>
<reference evidence="2" key="2">
    <citation type="submission" date="2017-12" db="EMBL/GenBank/DDBJ databases">
        <title>Genome sequence of the Bar-tailed Godwit (Limosa lapponica baueri).</title>
        <authorList>
            <person name="Lima N.C.B."/>
            <person name="Parody-Merino A.M."/>
            <person name="Battley P.F."/>
            <person name="Fidler A.E."/>
            <person name="Prosdocimi F."/>
        </authorList>
    </citation>
    <scope>NUCLEOTIDE SEQUENCE [LARGE SCALE GENOMIC DNA]</scope>
</reference>
<protein>
    <recommendedName>
        <fullName evidence="3">Reverse transcriptase domain-containing protein</fullName>
    </recommendedName>
</protein>
<organism evidence="1 2">
    <name type="scientific">Limosa lapponica baueri</name>
    <dbReference type="NCBI Taxonomy" id="1758121"/>
    <lineage>
        <taxon>Eukaryota</taxon>
        <taxon>Metazoa</taxon>
        <taxon>Chordata</taxon>
        <taxon>Craniata</taxon>
        <taxon>Vertebrata</taxon>
        <taxon>Euteleostomi</taxon>
        <taxon>Archelosauria</taxon>
        <taxon>Archosauria</taxon>
        <taxon>Dinosauria</taxon>
        <taxon>Saurischia</taxon>
        <taxon>Theropoda</taxon>
        <taxon>Coelurosauria</taxon>
        <taxon>Aves</taxon>
        <taxon>Neognathae</taxon>
        <taxon>Neoaves</taxon>
        <taxon>Charadriiformes</taxon>
        <taxon>Scolopacidae</taxon>
        <taxon>Limosa</taxon>
    </lineage>
</organism>
<evidence type="ECO:0000313" key="1">
    <source>
        <dbReference type="EMBL" id="PKU44706.1"/>
    </source>
</evidence>
<evidence type="ECO:0000313" key="2">
    <source>
        <dbReference type="Proteomes" id="UP000233556"/>
    </source>
</evidence>
<evidence type="ECO:0008006" key="3">
    <source>
        <dbReference type="Google" id="ProtNLM"/>
    </source>
</evidence>
<reference evidence="2" key="1">
    <citation type="submission" date="2017-11" db="EMBL/GenBank/DDBJ databases">
        <authorList>
            <person name="Lima N.C."/>
            <person name="Parody-Merino A.M."/>
            <person name="Battley P.F."/>
            <person name="Fidler A.E."/>
            <person name="Prosdocimi F."/>
        </authorList>
    </citation>
    <scope>NUCLEOTIDE SEQUENCE [LARGE SCALE GENOMIC DNA]</scope>
</reference>
<keyword evidence="2" id="KW-1185">Reference proteome</keyword>
<dbReference type="OrthoDB" id="62528at2759"/>
<gene>
    <name evidence="1" type="ORF">llap_4980</name>
</gene>
<dbReference type="PANTHER" id="PTHR33332">
    <property type="entry name" value="REVERSE TRANSCRIPTASE DOMAIN-CONTAINING PROTEIN"/>
    <property type="match status" value="1"/>
</dbReference>
<dbReference type="Proteomes" id="UP000233556">
    <property type="component" value="Unassembled WGS sequence"/>
</dbReference>
<dbReference type="EMBL" id="KZ505808">
    <property type="protein sequence ID" value="PKU44706.1"/>
    <property type="molecule type" value="Genomic_DNA"/>
</dbReference>